<dbReference type="EMBL" id="AVOT02008866">
    <property type="protein sequence ID" value="MBW0486896.1"/>
    <property type="molecule type" value="Genomic_DNA"/>
</dbReference>
<accession>A0A9Q3H0N8</accession>
<evidence type="ECO:0000313" key="2">
    <source>
        <dbReference type="Proteomes" id="UP000765509"/>
    </source>
</evidence>
<keyword evidence="2" id="KW-1185">Reference proteome</keyword>
<comment type="caution">
    <text evidence="1">The sequence shown here is derived from an EMBL/GenBank/DDBJ whole genome shotgun (WGS) entry which is preliminary data.</text>
</comment>
<name>A0A9Q3H0N8_9BASI</name>
<organism evidence="1 2">
    <name type="scientific">Austropuccinia psidii MF-1</name>
    <dbReference type="NCBI Taxonomy" id="1389203"/>
    <lineage>
        <taxon>Eukaryota</taxon>
        <taxon>Fungi</taxon>
        <taxon>Dikarya</taxon>
        <taxon>Basidiomycota</taxon>
        <taxon>Pucciniomycotina</taxon>
        <taxon>Pucciniomycetes</taxon>
        <taxon>Pucciniales</taxon>
        <taxon>Sphaerophragmiaceae</taxon>
        <taxon>Austropuccinia</taxon>
    </lineage>
</organism>
<protein>
    <submittedName>
        <fullName evidence="1">Uncharacterized protein</fullName>
    </submittedName>
</protein>
<gene>
    <name evidence="1" type="ORF">O181_026611</name>
</gene>
<evidence type="ECO:0000313" key="1">
    <source>
        <dbReference type="EMBL" id="MBW0486896.1"/>
    </source>
</evidence>
<sequence length="94" mass="10176">MIHLATSLCLEPVTNSKCQYHNQSRKPPHLQLEYPEVPSAVGVSEAGNSLPKGPSLLLHKYHLTLGIGAVGHWQGFIPNKAVMALTSPGVIRLE</sequence>
<dbReference type="AlphaFoldDB" id="A0A9Q3H0N8"/>
<proteinExistence type="predicted"/>
<dbReference type="Proteomes" id="UP000765509">
    <property type="component" value="Unassembled WGS sequence"/>
</dbReference>
<reference evidence="1" key="1">
    <citation type="submission" date="2021-03" db="EMBL/GenBank/DDBJ databases">
        <title>Draft genome sequence of rust myrtle Austropuccinia psidii MF-1, a brazilian biotype.</title>
        <authorList>
            <person name="Quecine M.C."/>
            <person name="Pachon D.M.R."/>
            <person name="Bonatelli M.L."/>
            <person name="Correr F.H."/>
            <person name="Franceschini L.M."/>
            <person name="Leite T.F."/>
            <person name="Margarido G.R.A."/>
            <person name="Almeida C.A."/>
            <person name="Ferrarezi J.A."/>
            <person name="Labate C.A."/>
        </authorList>
    </citation>
    <scope>NUCLEOTIDE SEQUENCE</scope>
    <source>
        <strain evidence="1">MF-1</strain>
    </source>
</reference>